<comment type="caution">
    <text evidence="4">The sequence shown here is derived from an EMBL/GenBank/DDBJ whole genome shotgun (WGS) entry which is preliminary data.</text>
</comment>
<gene>
    <name evidence="4" type="ORF">NHX12_023243</name>
</gene>
<dbReference type="Proteomes" id="UP001148018">
    <property type="component" value="Unassembled WGS sequence"/>
</dbReference>
<evidence type="ECO:0000259" key="3">
    <source>
        <dbReference type="Pfam" id="PF19188"/>
    </source>
</evidence>
<organism evidence="4 5">
    <name type="scientific">Muraenolepis orangiensis</name>
    <name type="common">Patagonian moray cod</name>
    <dbReference type="NCBI Taxonomy" id="630683"/>
    <lineage>
        <taxon>Eukaryota</taxon>
        <taxon>Metazoa</taxon>
        <taxon>Chordata</taxon>
        <taxon>Craniata</taxon>
        <taxon>Vertebrata</taxon>
        <taxon>Euteleostomi</taxon>
        <taxon>Actinopterygii</taxon>
        <taxon>Neopterygii</taxon>
        <taxon>Teleostei</taxon>
        <taxon>Neoteleostei</taxon>
        <taxon>Acanthomorphata</taxon>
        <taxon>Zeiogadaria</taxon>
        <taxon>Gadariae</taxon>
        <taxon>Gadiformes</taxon>
        <taxon>Muraenolepidoidei</taxon>
        <taxon>Muraenolepididae</taxon>
        <taxon>Muraenolepis</taxon>
    </lineage>
</organism>
<evidence type="ECO:0000313" key="4">
    <source>
        <dbReference type="EMBL" id="KAJ3608713.1"/>
    </source>
</evidence>
<reference evidence="4" key="1">
    <citation type="submission" date="2022-07" db="EMBL/GenBank/DDBJ databases">
        <title>Chromosome-level genome of Muraenolepis orangiensis.</title>
        <authorList>
            <person name="Kim J."/>
        </authorList>
    </citation>
    <scope>NUCLEOTIDE SEQUENCE</scope>
    <source>
        <strain evidence="4">KU_S4_2022</strain>
        <tissue evidence="4">Muscle</tissue>
    </source>
</reference>
<keyword evidence="2" id="KW-0732">Signal</keyword>
<protein>
    <recommendedName>
        <fullName evidence="3">Adhesion G protein-coupled receptor B N-terminal domain-containing protein</fullName>
    </recommendedName>
</protein>
<name>A0A9Q0ISK4_9TELE</name>
<dbReference type="AlphaFoldDB" id="A0A9Q0ISK4"/>
<evidence type="ECO:0000256" key="2">
    <source>
        <dbReference type="SAM" id="SignalP"/>
    </source>
</evidence>
<sequence length="128" mass="12954">MNTAGGVCLSVLSSFLAVAGALATSALAPGRLSAPATATDSGAEGSLSSSGAASSSPCSSLVAGVLYGSFSLREHMIPGCSWYLENPDPTKYSLYLRFTRHPSVCQTHSPVPSPGQLELPAVATRLPG</sequence>
<dbReference type="InterPro" id="IPR043838">
    <property type="entry name" value="AGRB_N"/>
</dbReference>
<dbReference type="GO" id="GO:0004930">
    <property type="term" value="F:G protein-coupled receptor activity"/>
    <property type="evidence" value="ECO:0007669"/>
    <property type="project" value="InterPro"/>
</dbReference>
<dbReference type="Pfam" id="PF19188">
    <property type="entry name" value="AGRB_N"/>
    <property type="match status" value="1"/>
</dbReference>
<evidence type="ECO:0000256" key="1">
    <source>
        <dbReference type="SAM" id="MobiDB-lite"/>
    </source>
</evidence>
<keyword evidence="5" id="KW-1185">Reference proteome</keyword>
<dbReference type="GO" id="GO:0005886">
    <property type="term" value="C:plasma membrane"/>
    <property type="evidence" value="ECO:0007669"/>
    <property type="project" value="InterPro"/>
</dbReference>
<accession>A0A9Q0ISK4</accession>
<feature type="signal peptide" evidence="2">
    <location>
        <begin position="1"/>
        <end position="23"/>
    </location>
</feature>
<dbReference type="EMBL" id="JANIIK010000039">
    <property type="protein sequence ID" value="KAJ3608713.1"/>
    <property type="molecule type" value="Genomic_DNA"/>
</dbReference>
<evidence type="ECO:0000313" key="5">
    <source>
        <dbReference type="Proteomes" id="UP001148018"/>
    </source>
</evidence>
<feature type="region of interest" description="Disordered" evidence="1">
    <location>
        <begin position="33"/>
        <end position="59"/>
    </location>
</feature>
<feature type="chain" id="PRO_5040442983" description="Adhesion G protein-coupled receptor B N-terminal domain-containing protein" evidence="2">
    <location>
        <begin position="24"/>
        <end position="128"/>
    </location>
</feature>
<feature type="domain" description="Adhesion G protein-coupled receptor B N-terminal" evidence="3">
    <location>
        <begin position="56"/>
        <end position="110"/>
    </location>
</feature>
<proteinExistence type="predicted"/>
<feature type="compositionally biased region" description="Low complexity" evidence="1">
    <location>
        <begin position="41"/>
        <end position="59"/>
    </location>
</feature>